<comment type="caution">
    <text evidence="1">The sequence shown here is derived from an EMBL/GenBank/DDBJ whole genome shotgun (WGS) entry which is preliminary data.</text>
</comment>
<protein>
    <submittedName>
        <fullName evidence="1">(African queen) hypothetical protein</fullName>
    </submittedName>
</protein>
<dbReference type="EMBL" id="CAKASE010000083">
    <property type="protein sequence ID" value="CAG9585441.1"/>
    <property type="molecule type" value="Genomic_DNA"/>
</dbReference>
<evidence type="ECO:0000313" key="1">
    <source>
        <dbReference type="EMBL" id="CAG9585441.1"/>
    </source>
</evidence>
<accession>A0A8J2R8N2</accession>
<dbReference type="OrthoDB" id="7307205at2759"/>
<dbReference type="AlphaFoldDB" id="A0A8J2R8N2"/>
<reference evidence="1" key="1">
    <citation type="submission" date="2021-09" db="EMBL/GenBank/DDBJ databases">
        <authorList>
            <person name="Martin H S."/>
        </authorList>
    </citation>
    <scope>NUCLEOTIDE SEQUENCE</scope>
</reference>
<sequence length="128" mass="14375">MWIRDASWSGAGPRHRASYLYAKAGSAQSSNARRALGTVVDRRFKLVDRRGRVQCAVRAFVIAESSQRSLRKASSERRSASVPARPCRKHHARNITNSLLLDSDTRPTTVPIRGPPSLLKRNFLCIYK</sequence>
<keyword evidence="2" id="KW-1185">Reference proteome</keyword>
<name>A0A8J2R8N2_9NEOP</name>
<organism evidence="1 2">
    <name type="scientific">Danaus chrysippus</name>
    <name type="common">African queen</name>
    <dbReference type="NCBI Taxonomy" id="151541"/>
    <lineage>
        <taxon>Eukaryota</taxon>
        <taxon>Metazoa</taxon>
        <taxon>Ecdysozoa</taxon>
        <taxon>Arthropoda</taxon>
        <taxon>Hexapoda</taxon>
        <taxon>Insecta</taxon>
        <taxon>Pterygota</taxon>
        <taxon>Neoptera</taxon>
        <taxon>Endopterygota</taxon>
        <taxon>Lepidoptera</taxon>
        <taxon>Glossata</taxon>
        <taxon>Ditrysia</taxon>
        <taxon>Papilionoidea</taxon>
        <taxon>Nymphalidae</taxon>
        <taxon>Danainae</taxon>
        <taxon>Danaini</taxon>
        <taxon>Danaina</taxon>
        <taxon>Danaus</taxon>
        <taxon>Anosia</taxon>
    </lineage>
</organism>
<gene>
    <name evidence="1" type="ORF">DCHRY22_LOCUS15849</name>
</gene>
<proteinExistence type="predicted"/>
<dbReference type="Proteomes" id="UP000789524">
    <property type="component" value="Unassembled WGS sequence"/>
</dbReference>
<evidence type="ECO:0000313" key="2">
    <source>
        <dbReference type="Proteomes" id="UP000789524"/>
    </source>
</evidence>